<proteinExistence type="predicted"/>
<gene>
    <name evidence="2" type="ORF">ACFSAG_08715</name>
</gene>
<dbReference type="RefSeq" id="WP_374615180.1">
    <property type="nucleotide sequence ID" value="NZ_JBHUEL010000008.1"/>
</dbReference>
<evidence type="ECO:0000313" key="3">
    <source>
        <dbReference type="Proteomes" id="UP001597215"/>
    </source>
</evidence>
<organism evidence="2 3">
    <name type="scientific">Sphingorhabdus buctiana</name>
    <dbReference type="NCBI Taxonomy" id="1508805"/>
    <lineage>
        <taxon>Bacteria</taxon>
        <taxon>Pseudomonadati</taxon>
        <taxon>Pseudomonadota</taxon>
        <taxon>Alphaproteobacteria</taxon>
        <taxon>Sphingomonadales</taxon>
        <taxon>Sphingomonadaceae</taxon>
        <taxon>Sphingorhabdus</taxon>
    </lineage>
</organism>
<reference evidence="3" key="1">
    <citation type="journal article" date="2019" name="Int. J. Syst. Evol. Microbiol.">
        <title>The Global Catalogue of Microorganisms (GCM) 10K type strain sequencing project: providing services to taxonomists for standard genome sequencing and annotation.</title>
        <authorList>
            <consortium name="The Broad Institute Genomics Platform"/>
            <consortium name="The Broad Institute Genome Sequencing Center for Infectious Disease"/>
            <person name="Wu L."/>
            <person name="Ma J."/>
        </authorList>
    </citation>
    <scope>NUCLEOTIDE SEQUENCE [LARGE SCALE GENOMIC DNA]</scope>
    <source>
        <strain evidence="3">CGMCC 1.12449</strain>
    </source>
</reference>
<keyword evidence="1" id="KW-0732">Signal</keyword>
<dbReference type="EMBL" id="JBHUEL010000008">
    <property type="protein sequence ID" value="MFD1766923.1"/>
    <property type="molecule type" value="Genomic_DNA"/>
</dbReference>
<feature type="chain" id="PRO_5047030400" evidence="1">
    <location>
        <begin position="21"/>
        <end position="140"/>
    </location>
</feature>
<keyword evidence="3" id="KW-1185">Reference proteome</keyword>
<protein>
    <submittedName>
        <fullName evidence="2">DUF3617 domain-containing protein</fullName>
    </submittedName>
</protein>
<comment type="caution">
    <text evidence="2">The sequence shown here is derived from an EMBL/GenBank/DDBJ whole genome shotgun (WGS) entry which is preliminary data.</text>
</comment>
<evidence type="ECO:0000313" key="2">
    <source>
        <dbReference type="EMBL" id="MFD1766923.1"/>
    </source>
</evidence>
<dbReference type="Pfam" id="PF12276">
    <property type="entry name" value="DUF3617"/>
    <property type="match status" value="1"/>
</dbReference>
<accession>A0ABW4MD04</accession>
<evidence type="ECO:0000256" key="1">
    <source>
        <dbReference type="SAM" id="SignalP"/>
    </source>
</evidence>
<dbReference type="Proteomes" id="UP001597215">
    <property type="component" value="Unassembled WGS sequence"/>
</dbReference>
<feature type="signal peptide" evidence="1">
    <location>
        <begin position="1"/>
        <end position="20"/>
    </location>
</feature>
<dbReference type="InterPro" id="IPR022061">
    <property type="entry name" value="DUF3617"/>
</dbReference>
<sequence>MKFSNIRLVAATLLAAGAGAAGFAAQADAPDLLQTLERGLWQFRAVGGGASTIATNQLCLGEPRQLVQIQHGNSAQCSHFVVRTSETSVTISYTCKGAGQGLTTIRKESPRLIQIQSQGIRNGAPFSFSVEGRRTGTCPR</sequence>
<name>A0ABW4MD04_9SPHN</name>